<evidence type="ECO:0000256" key="1">
    <source>
        <dbReference type="ARBA" id="ARBA00004651"/>
    </source>
</evidence>
<dbReference type="EMBL" id="BAABAQ010000002">
    <property type="protein sequence ID" value="GAA4186761.1"/>
    <property type="molecule type" value="Genomic_DNA"/>
</dbReference>
<comment type="caution">
    <text evidence="9">The sequence shown here is derived from an EMBL/GenBank/DDBJ whole genome shotgun (WGS) entry which is preliminary data.</text>
</comment>
<dbReference type="Pfam" id="PF00528">
    <property type="entry name" value="BPD_transp_1"/>
    <property type="match status" value="1"/>
</dbReference>
<reference evidence="10" key="1">
    <citation type="journal article" date="2019" name="Int. J. Syst. Evol. Microbiol.">
        <title>The Global Catalogue of Microorganisms (GCM) 10K type strain sequencing project: providing services to taxonomists for standard genome sequencing and annotation.</title>
        <authorList>
            <consortium name="The Broad Institute Genomics Platform"/>
            <consortium name="The Broad Institute Genome Sequencing Center for Infectious Disease"/>
            <person name="Wu L."/>
            <person name="Ma J."/>
        </authorList>
    </citation>
    <scope>NUCLEOTIDE SEQUENCE [LARGE SCALE GENOMIC DNA]</scope>
    <source>
        <strain evidence="10">JCM 17388</strain>
    </source>
</reference>
<keyword evidence="6 7" id="KW-0472">Membrane</keyword>
<evidence type="ECO:0000259" key="8">
    <source>
        <dbReference type="PROSITE" id="PS50928"/>
    </source>
</evidence>
<feature type="transmembrane region" description="Helical" evidence="7">
    <location>
        <begin position="202"/>
        <end position="221"/>
    </location>
</feature>
<evidence type="ECO:0000256" key="2">
    <source>
        <dbReference type="ARBA" id="ARBA00022448"/>
    </source>
</evidence>
<dbReference type="SUPFAM" id="SSF161098">
    <property type="entry name" value="MetI-like"/>
    <property type="match status" value="1"/>
</dbReference>
<dbReference type="PANTHER" id="PTHR30151">
    <property type="entry name" value="ALKANE SULFONATE ABC TRANSPORTER-RELATED, MEMBRANE SUBUNIT"/>
    <property type="match status" value="1"/>
</dbReference>
<protein>
    <submittedName>
        <fullName evidence="9">ABC transporter permease</fullName>
    </submittedName>
</protein>
<evidence type="ECO:0000256" key="4">
    <source>
        <dbReference type="ARBA" id="ARBA00022692"/>
    </source>
</evidence>
<feature type="transmembrane region" description="Helical" evidence="7">
    <location>
        <begin position="177"/>
        <end position="196"/>
    </location>
</feature>
<dbReference type="PROSITE" id="PS50928">
    <property type="entry name" value="ABC_TM1"/>
    <property type="match status" value="1"/>
</dbReference>
<sequence>METETTPGDDRLWPGRVRLALLATRKVEALMSARTAEPVAPPGAGRRDWEPLPRRAARPGRLWRRGPGSGTGLPGVRGTSARTRWGLRAASVLVPLALWAAVSTAGLVDPTFLPSPLAVLEAFAEMLGTGQLLDDTLASLGRVGAGFGLAVLVSVPLGVAMGTSAVALALLEPAVGLLRYMPAAAFIPLLIIWLGLGEPSKIAILVLGVVFFNTLMVADAVRRVPGELGQAAATLGARRGEILRKVTWPYALPAVVDAARINAAAAWNFVVVAELVAAESGLGYRIVRAQRFLQTDKIFAVLIVIGIVGLLIDVALRVLRDRLGRWVV</sequence>
<dbReference type="Gene3D" id="1.10.3720.10">
    <property type="entry name" value="MetI-like"/>
    <property type="match status" value="1"/>
</dbReference>
<dbReference type="RefSeq" id="WP_344917126.1">
    <property type="nucleotide sequence ID" value="NZ_BAABAQ010000002.1"/>
</dbReference>
<feature type="domain" description="ABC transmembrane type-1" evidence="8">
    <location>
        <begin position="136"/>
        <end position="320"/>
    </location>
</feature>
<keyword evidence="2 7" id="KW-0813">Transport</keyword>
<evidence type="ECO:0000313" key="9">
    <source>
        <dbReference type="EMBL" id="GAA4186761.1"/>
    </source>
</evidence>
<feature type="transmembrane region" description="Helical" evidence="7">
    <location>
        <begin position="298"/>
        <end position="319"/>
    </location>
</feature>
<name>A0ABP8AN78_9ACTN</name>
<dbReference type="CDD" id="cd06261">
    <property type="entry name" value="TM_PBP2"/>
    <property type="match status" value="1"/>
</dbReference>
<dbReference type="InterPro" id="IPR000515">
    <property type="entry name" value="MetI-like"/>
</dbReference>
<keyword evidence="10" id="KW-1185">Reference proteome</keyword>
<evidence type="ECO:0000256" key="6">
    <source>
        <dbReference type="ARBA" id="ARBA00023136"/>
    </source>
</evidence>
<organism evidence="9 10">
    <name type="scientific">Streptosporangium oxazolinicum</name>
    <dbReference type="NCBI Taxonomy" id="909287"/>
    <lineage>
        <taxon>Bacteria</taxon>
        <taxon>Bacillati</taxon>
        <taxon>Actinomycetota</taxon>
        <taxon>Actinomycetes</taxon>
        <taxon>Streptosporangiales</taxon>
        <taxon>Streptosporangiaceae</taxon>
        <taxon>Streptosporangium</taxon>
    </lineage>
</organism>
<proteinExistence type="inferred from homology"/>
<dbReference type="InterPro" id="IPR035906">
    <property type="entry name" value="MetI-like_sf"/>
</dbReference>
<evidence type="ECO:0000313" key="10">
    <source>
        <dbReference type="Proteomes" id="UP001501251"/>
    </source>
</evidence>
<comment type="subcellular location">
    <subcellularLocation>
        <location evidence="1 7">Cell membrane</location>
        <topology evidence="1 7">Multi-pass membrane protein</topology>
    </subcellularLocation>
</comment>
<accession>A0ABP8AN78</accession>
<evidence type="ECO:0000256" key="5">
    <source>
        <dbReference type="ARBA" id="ARBA00022989"/>
    </source>
</evidence>
<keyword evidence="3" id="KW-1003">Cell membrane</keyword>
<dbReference type="Proteomes" id="UP001501251">
    <property type="component" value="Unassembled WGS sequence"/>
</dbReference>
<keyword evidence="4 7" id="KW-0812">Transmembrane</keyword>
<feature type="transmembrane region" description="Helical" evidence="7">
    <location>
        <begin position="85"/>
        <end position="108"/>
    </location>
</feature>
<gene>
    <name evidence="9" type="ORF">GCM10022252_19280</name>
</gene>
<evidence type="ECO:0000256" key="7">
    <source>
        <dbReference type="RuleBase" id="RU363032"/>
    </source>
</evidence>
<feature type="transmembrane region" description="Helical" evidence="7">
    <location>
        <begin position="147"/>
        <end position="170"/>
    </location>
</feature>
<comment type="similarity">
    <text evidence="7">Belongs to the binding-protein-dependent transport system permease family.</text>
</comment>
<evidence type="ECO:0000256" key="3">
    <source>
        <dbReference type="ARBA" id="ARBA00022475"/>
    </source>
</evidence>
<keyword evidence="5 7" id="KW-1133">Transmembrane helix</keyword>
<dbReference type="PANTHER" id="PTHR30151:SF0">
    <property type="entry name" value="ABC TRANSPORTER PERMEASE PROTEIN MJ0413-RELATED"/>
    <property type="match status" value="1"/>
</dbReference>